<dbReference type="InterPro" id="IPR010998">
    <property type="entry name" value="Integrase_recombinase_N"/>
</dbReference>
<dbReference type="InterPro" id="IPR038488">
    <property type="entry name" value="Integrase_DNA-bd_sf"/>
</dbReference>
<dbReference type="Pfam" id="PF13356">
    <property type="entry name" value="Arm-DNA-bind_3"/>
    <property type="match status" value="1"/>
</dbReference>
<organism evidence="6 7">
    <name type="scientific">Xanthomonas campestris pv. phaseoli</name>
    <dbReference type="NCBI Taxonomy" id="317013"/>
    <lineage>
        <taxon>Bacteria</taxon>
        <taxon>Pseudomonadati</taxon>
        <taxon>Pseudomonadota</taxon>
        <taxon>Gammaproteobacteria</taxon>
        <taxon>Lysobacterales</taxon>
        <taxon>Lysobacteraceae</taxon>
        <taxon>Xanthomonas</taxon>
    </lineage>
</organism>
<dbReference type="EMBL" id="OCZC01000058">
    <property type="protein sequence ID" value="SOO23994.1"/>
    <property type="molecule type" value="Genomic_DNA"/>
</dbReference>
<reference evidence="6 7" key="1">
    <citation type="submission" date="2017-10" db="EMBL/GenBank/DDBJ databases">
        <authorList>
            <person name="Regsiter A."/>
            <person name="William W."/>
        </authorList>
    </citation>
    <scope>NUCLEOTIDE SEQUENCE [LARGE SCALE GENOMIC DNA]</scope>
    <source>
        <strain evidence="6 7">CFBP6991</strain>
    </source>
</reference>
<dbReference type="GO" id="GO:0003677">
    <property type="term" value="F:DNA binding"/>
    <property type="evidence" value="ECO:0007669"/>
    <property type="project" value="UniProtKB-KW"/>
</dbReference>
<dbReference type="PROSITE" id="PS51898">
    <property type="entry name" value="TYR_RECOMBINASE"/>
    <property type="match status" value="1"/>
</dbReference>
<evidence type="ECO:0000313" key="6">
    <source>
        <dbReference type="EMBL" id="SOO23994.1"/>
    </source>
</evidence>
<evidence type="ECO:0000259" key="5">
    <source>
        <dbReference type="PROSITE" id="PS51898"/>
    </source>
</evidence>
<dbReference type="Gene3D" id="1.10.443.10">
    <property type="entry name" value="Intergrase catalytic core"/>
    <property type="match status" value="1"/>
</dbReference>
<dbReference type="InterPro" id="IPR053876">
    <property type="entry name" value="Phage_int_M"/>
</dbReference>
<evidence type="ECO:0000256" key="1">
    <source>
        <dbReference type="ARBA" id="ARBA00008857"/>
    </source>
</evidence>
<dbReference type="PANTHER" id="PTHR30629">
    <property type="entry name" value="PROPHAGE INTEGRASE"/>
    <property type="match status" value="1"/>
</dbReference>
<dbReference type="InterPro" id="IPR011010">
    <property type="entry name" value="DNA_brk_join_enz"/>
</dbReference>
<proteinExistence type="inferred from homology"/>
<dbReference type="SUPFAM" id="SSF56349">
    <property type="entry name" value="DNA breaking-rejoining enzymes"/>
    <property type="match status" value="1"/>
</dbReference>
<dbReference type="GO" id="GO:0015074">
    <property type="term" value="P:DNA integration"/>
    <property type="evidence" value="ECO:0007669"/>
    <property type="project" value="UniProtKB-KW"/>
</dbReference>
<dbReference type="Pfam" id="PF22022">
    <property type="entry name" value="Phage_int_M"/>
    <property type="match status" value="1"/>
</dbReference>
<dbReference type="Gene3D" id="3.30.160.390">
    <property type="entry name" value="Integrase, DNA-binding domain"/>
    <property type="match status" value="1"/>
</dbReference>
<comment type="similarity">
    <text evidence="1">Belongs to the 'phage' integrase family.</text>
</comment>
<keyword evidence="4" id="KW-0233">DNA recombination</keyword>
<name>A0A7Z7J104_XANCH</name>
<dbReference type="PANTHER" id="PTHR30629:SF2">
    <property type="entry name" value="PROPHAGE INTEGRASE INTS-RELATED"/>
    <property type="match status" value="1"/>
</dbReference>
<dbReference type="InterPro" id="IPR002104">
    <property type="entry name" value="Integrase_catalytic"/>
</dbReference>
<evidence type="ECO:0000256" key="2">
    <source>
        <dbReference type="ARBA" id="ARBA00022908"/>
    </source>
</evidence>
<dbReference type="InterPro" id="IPR025166">
    <property type="entry name" value="Integrase_DNA_bind_dom"/>
</dbReference>
<dbReference type="Gene3D" id="1.10.150.130">
    <property type="match status" value="1"/>
</dbReference>
<dbReference type="Proteomes" id="UP000234345">
    <property type="component" value="Unassembled WGS sequence"/>
</dbReference>
<keyword evidence="3" id="KW-0238">DNA-binding</keyword>
<dbReference type="AlphaFoldDB" id="A0A7Z7J104"/>
<protein>
    <submittedName>
        <fullName evidence="6">Putative integrase</fullName>
    </submittedName>
</protein>
<evidence type="ECO:0000256" key="4">
    <source>
        <dbReference type="ARBA" id="ARBA00023172"/>
    </source>
</evidence>
<feature type="domain" description="Tyr recombinase" evidence="5">
    <location>
        <begin position="201"/>
        <end position="386"/>
    </location>
</feature>
<evidence type="ECO:0000313" key="7">
    <source>
        <dbReference type="Proteomes" id="UP000234345"/>
    </source>
</evidence>
<dbReference type="CDD" id="cd00801">
    <property type="entry name" value="INT_P4_C"/>
    <property type="match status" value="1"/>
</dbReference>
<comment type="caution">
    <text evidence="6">The sequence shown here is derived from an EMBL/GenBank/DDBJ whole genome shotgun (WGS) entry which is preliminary data.</text>
</comment>
<dbReference type="GO" id="GO:0006310">
    <property type="term" value="P:DNA recombination"/>
    <property type="evidence" value="ECO:0007669"/>
    <property type="project" value="UniProtKB-KW"/>
</dbReference>
<keyword evidence="2" id="KW-0229">DNA integration</keyword>
<evidence type="ECO:0000256" key="3">
    <source>
        <dbReference type="ARBA" id="ARBA00023125"/>
    </source>
</evidence>
<dbReference type="Pfam" id="PF00589">
    <property type="entry name" value="Phage_integrase"/>
    <property type="match status" value="1"/>
</dbReference>
<gene>
    <name evidence="6" type="ORF">XFF6991_310164</name>
</gene>
<dbReference type="RefSeq" id="WP_099801826.1">
    <property type="nucleotide sequence ID" value="NZ_OCZC01000058.1"/>
</dbReference>
<sequence>MPPLSDIAIRRAKPAPKTQKLFDGGGLYLEISPAGGRWWRLKYRFGGKEKRLALGVYPEVPLALARARREDARRLLAQGIDPGEQRKADASVQQGLAANTFEAIAREWLKGRIWAPSYQVKVAGWFENDIFPWIGSRPLSALTAPDFLALARRMEKRGAIESGHRVIQNCGQVMRYAIATGRADRNPVADLRGALRPKPQRHYAAVTDPAGLGKLLAAIDSYTGSHITRCALLLAPLVFVRPGELRQAEWTEVDLDAAQWLIPAEKMKMRQPHLVPLSAQALEILRDVQPLTGDGRYVFPGRLSPKRPMSDNTVNAALRRIGYESDMMTGHGFRAAARTILDEVLGFRPDIIEHQLAHAVKDPNGRAYNRTSHMAERVRMMQRWADYLDELRDRAAGRNVRQIA</sequence>
<dbReference type="InterPro" id="IPR050808">
    <property type="entry name" value="Phage_Integrase"/>
</dbReference>
<accession>A0A7Z7J104</accession>
<dbReference type="InterPro" id="IPR013762">
    <property type="entry name" value="Integrase-like_cat_sf"/>
</dbReference>